<keyword evidence="5 8" id="KW-0175">Coiled coil</keyword>
<evidence type="ECO:0000313" key="12">
    <source>
        <dbReference type="EMBL" id="KAK3265664.1"/>
    </source>
</evidence>
<feature type="chain" id="PRO_5042139096" evidence="11">
    <location>
        <begin position="24"/>
        <end position="653"/>
    </location>
</feature>
<evidence type="ECO:0000256" key="7">
    <source>
        <dbReference type="ARBA" id="ARBA00038080"/>
    </source>
</evidence>
<feature type="compositionally biased region" description="Basic residues" evidence="9">
    <location>
        <begin position="552"/>
        <end position="565"/>
    </location>
</feature>
<feature type="coiled-coil region" evidence="8">
    <location>
        <begin position="248"/>
        <end position="275"/>
    </location>
</feature>
<evidence type="ECO:0000256" key="6">
    <source>
        <dbReference type="ARBA" id="ARBA00023136"/>
    </source>
</evidence>
<keyword evidence="13" id="KW-1185">Reference proteome</keyword>
<evidence type="ECO:0000256" key="5">
    <source>
        <dbReference type="ARBA" id="ARBA00023054"/>
    </source>
</evidence>
<feature type="compositionally biased region" description="Basic and acidic residues" evidence="9">
    <location>
        <begin position="522"/>
        <end position="538"/>
    </location>
</feature>
<comment type="subcellular location">
    <subcellularLocation>
        <location evidence="1">Cell membrane</location>
        <topology evidence="1">Single-pass membrane protein</topology>
    </subcellularLocation>
</comment>
<dbReference type="EMBL" id="LGRX02013763">
    <property type="protein sequence ID" value="KAK3265664.1"/>
    <property type="molecule type" value="Genomic_DNA"/>
</dbReference>
<dbReference type="Proteomes" id="UP001190700">
    <property type="component" value="Unassembled WGS sequence"/>
</dbReference>
<feature type="transmembrane region" description="Helical" evidence="10">
    <location>
        <begin position="631"/>
        <end position="649"/>
    </location>
</feature>
<evidence type="ECO:0000256" key="11">
    <source>
        <dbReference type="SAM" id="SignalP"/>
    </source>
</evidence>
<gene>
    <name evidence="12" type="ORF">CYMTET_25672</name>
</gene>
<accession>A0AAE0FTE4</accession>
<feature type="compositionally biased region" description="Acidic residues" evidence="9">
    <location>
        <begin position="73"/>
        <end position="82"/>
    </location>
</feature>
<protein>
    <submittedName>
        <fullName evidence="12">Uncharacterized protein</fullName>
    </submittedName>
</protein>
<feature type="compositionally biased region" description="Low complexity" evidence="9">
    <location>
        <begin position="539"/>
        <end position="549"/>
    </location>
</feature>
<evidence type="ECO:0000256" key="8">
    <source>
        <dbReference type="SAM" id="Coils"/>
    </source>
</evidence>
<evidence type="ECO:0000313" key="13">
    <source>
        <dbReference type="Proteomes" id="UP001190700"/>
    </source>
</evidence>
<organism evidence="12 13">
    <name type="scientific">Cymbomonas tetramitiformis</name>
    <dbReference type="NCBI Taxonomy" id="36881"/>
    <lineage>
        <taxon>Eukaryota</taxon>
        <taxon>Viridiplantae</taxon>
        <taxon>Chlorophyta</taxon>
        <taxon>Pyramimonadophyceae</taxon>
        <taxon>Pyramimonadales</taxon>
        <taxon>Pyramimonadaceae</taxon>
        <taxon>Cymbomonas</taxon>
    </lineage>
</organism>
<comment type="similarity">
    <text evidence="7">Belongs to the plant Proton pump-interactor protein family.</text>
</comment>
<dbReference type="AlphaFoldDB" id="A0AAE0FTE4"/>
<proteinExistence type="inferred from homology"/>
<dbReference type="PANTHER" id="PTHR32219">
    <property type="entry name" value="RNA-BINDING PROTEIN YLMH-RELATED"/>
    <property type="match status" value="1"/>
</dbReference>
<comment type="caution">
    <text evidence="12">The sequence shown here is derived from an EMBL/GenBank/DDBJ whole genome shotgun (WGS) entry which is preliminary data.</text>
</comment>
<reference evidence="12 13" key="1">
    <citation type="journal article" date="2015" name="Genome Biol. Evol.">
        <title>Comparative Genomics of a Bacterivorous Green Alga Reveals Evolutionary Causalities and Consequences of Phago-Mixotrophic Mode of Nutrition.</title>
        <authorList>
            <person name="Burns J.A."/>
            <person name="Paasch A."/>
            <person name="Narechania A."/>
            <person name="Kim E."/>
        </authorList>
    </citation>
    <scope>NUCLEOTIDE SEQUENCE [LARGE SCALE GENOMIC DNA]</scope>
    <source>
        <strain evidence="12 13">PLY_AMNH</strain>
    </source>
</reference>
<sequence length="653" mass="74141">MTTRPFPVQTVFLTLVSISHLCGQLTNPSVVVNIFLDEAHKMMSKAMETQKLEEVTSGGKECDTTESGKVIDGDADEGAEADGEAKVEEPKVRLFYMVKLPRPEGDSQENEIKRLEARLNEKQEQFNYITAGLKVKQVAKSSAHSHTEAALDRLKVHSAEIRAKLDVLKPLLDKLKAQQEEVNSVRNTSRELQATSEEELDNLLEKCEYRISHEVLPIAEEKQLVRRIKQLKQSREAVREFSSRQGAVSETRNEREEIRNHVKVLKEEVDLLRMQENMQREIFKKYQDAEKAIEVEVKAIFAERQEVVLQRDEIREEVRNIRNLVRKEEGDYHKNRRLIRKLKELAQDAEKKDIEAAEQLSTEQVERVHERLATDAVFREEYFRLMQKQNPRRYIDLDDLDMPMSASPLVDASVEVRDKALAREKAKALIQELIRQPVAPPAPEPEPEEVFEPAPVEEVKAAPVKKVVKAKAVPKVQAPVAVPVEETRRSGRAPAETPVEATFLNQEEGTVVEDFKQGQLVKKQEAEERKRRSAERAAQKAAKAEAYAAENRKKKLGQKQAKKQGVKKEPEQVEPVVEDSAPEPVKEQEPEEDDEVVVVKKEPTLRRRVGKKGKVVVESASAASKASQQQMAIIALVVLAILAVLFFMFKGGR</sequence>
<evidence type="ECO:0000256" key="4">
    <source>
        <dbReference type="ARBA" id="ARBA00022989"/>
    </source>
</evidence>
<evidence type="ECO:0000256" key="3">
    <source>
        <dbReference type="ARBA" id="ARBA00022692"/>
    </source>
</evidence>
<name>A0AAE0FTE4_9CHLO</name>
<dbReference type="GO" id="GO:0005886">
    <property type="term" value="C:plasma membrane"/>
    <property type="evidence" value="ECO:0007669"/>
    <property type="project" value="UniProtKB-SubCell"/>
</dbReference>
<keyword evidence="2" id="KW-1003">Cell membrane</keyword>
<feature type="signal peptide" evidence="11">
    <location>
        <begin position="1"/>
        <end position="23"/>
    </location>
</feature>
<keyword evidence="11" id="KW-0732">Signal</keyword>
<dbReference type="PANTHER" id="PTHR32219:SF3">
    <property type="entry name" value="CALPONIN-LIKE DOMAIN PROTEIN"/>
    <property type="match status" value="1"/>
</dbReference>
<dbReference type="InterPro" id="IPR055282">
    <property type="entry name" value="PPI1-4"/>
</dbReference>
<evidence type="ECO:0000256" key="9">
    <source>
        <dbReference type="SAM" id="MobiDB-lite"/>
    </source>
</evidence>
<keyword evidence="6 10" id="KW-0472">Membrane</keyword>
<feature type="region of interest" description="Disordered" evidence="9">
    <location>
        <begin position="52"/>
        <end position="84"/>
    </location>
</feature>
<evidence type="ECO:0000256" key="2">
    <source>
        <dbReference type="ARBA" id="ARBA00022475"/>
    </source>
</evidence>
<feature type="region of interest" description="Disordered" evidence="9">
    <location>
        <begin position="515"/>
        <end position="601"/>
    </location>
</feature>
<evidence type="ECO:0000256" key="1">
    <source>
        <dbReference type="ARBA" id="ARBA00004162"/>
    </source>
</evidence>
<feature type="coiled-coil region" evidence="8">
    <location>
        <begin position="311"/>
        <end position="359"/>
    </location>
</feature>
<evidence type="ECO:0000256" key="10">
    <source>
        <dbReference type="SAM" id="Phobius"/>
    </source>
</evidence>
<keyword evidence="3 10" id="KW-0812">Transmembrane</keyword>
<keyword evidence="4 10" id="KW-1133">Transmembrane helix</keyword>